<accession>A0A7D7QNX3</accession>
<gene>
    <name evidence="1" type="ORF">HUN01_20025</name>
</gene>
<dbReference type="Proteomes" id="UP000514713">
    <property type="component" value="Chromosome"/>
</dbReference>
<protein>
    <submittedName>
        <fullName evidence="1">Uncharacterized protein</fullName>
    </submittedName>
</protein>
<organism evidence="1 2">
    <name type="scientific">Nostoc edaphicum CCNP1411</name>
    <dbReference type="NCBI Taxonomy" id="1472755"/>
    <lineage>
        <taxon>Bacteria</taxon>
        <taxon>Bacillati</taxon>
        <taxon>Cyanobacteriota</taxon>
        <taxon>Cyanophyceae</taxon>
        <taxon>Nostocales</taxon>
        <taxon>Nostocaceae</taxon>
        <taxon>Nostoc</taxon>
    </lineage>
</organism>
<sequence>MSTVKIDNRIPKIQNKLFEQAHTNSLELKPVAIAMSKQGIKGEKLYSHPGMLPLPVPICEYLLSFNARQMTILSATFFANLYKYVANSEYQSLISNMSIAEKVFASYSDEFMILHQETNEEMDHIWSFRTVYSMVCREIGIQSSFNEPGFFYGSVGAIPQSDFDSFDTRFTFDEELNETLSNLQKGKSFLKNIVEQTQQQGSNFTYRTLRFMIGDAMRMLPAEKVQESGLGSLTLLYRYMANVELKKSEAYLFDSPEKFDYEPLAFELNQGHLTDEARHYTTSFDLGVELYRVAPPEAQDFIRYFMQLIVEDYISASFTTYLEKLDLTVQGIMLTDVRIGLNSLSMSLHHPELADKQVDINQLVHSWRQVSSKWRNIIGYIEQKSWQYKSQQLERLIKELGLELNTTKLGNRYERYKDALAIKEIQKVVEVA</sequence>
<dbReference type="RefSeq" id="WP_181927667.1">
    <property type="nucleotide sequence ID" value="NZ_CP054698.1"/>
</dbReference>
<reference evidence="2" key="1">
    <citation type="submission" date="2020-06" db="EMBL/GenBank/DDBJ databases">
        <title>Nostoc edaphicum CCNP1411 genome.</title>
        <authorList>
            <person name="Fidor A."/>
            <person name="Grabski M."/>
            <person name="Gawor J."/>
            <person name="Gromadka R."/>
            <person name="Wegrzyn G."/>
            <person name="Mazur-Marzec H."/>
        </authorList>
    </citation>
    <scope>NUCLEOTIDE SEQUENCE [LARGE SCALE GENOMIC DNA]</scope>
    <source>
        <strain evidence="2">CCNP1411</strain>
    </source>
</reference>
<name>A0A7D7QNX3_9NOSO</name>
<dbReference type="KEGG" id="ned:HUN01_20025"/>
<proteinExistence type="predicted"/>
<dbReference type="AlphaFoldDB" id="A0A7D7QNX3"/>
<evidence type="ECO:0000313" key="2">
    <source>
        <dbReference type="Proteomes" id="UP000514713"/>
    </source>
</evidence>
<evidence type="ECO:0000313" key="1">
    <source>
        <dbReference type="EMBL" id="QMS89760.1"/>
    </source>
</evidence>
<dbReference type="EMBL" id="CP054698">
    <property type="protein sequence ID" value="QMS89760.1"/>
    <property type="molecule type" value="Genomic_DNA"/>
</dbReference>
<keyword evidence="2" id="KW-1185">Reference proteome</keyword>